<comment type="caution">
    <text evidence="1">The sequence shown here is derived from an EMBL/GenBank/DDBJ whole genome shotgun (WGS) entry which is preliminary data.</text>
</comment>
<dbReference type="Gene3D" id="1.50.10.150">
    <property type="entry name" value="Voltage-dependent anion channel"/>
    <property type="match status" value="1"/>
</dbReference>
<evidence type="ECO:0000313" key="1">
    <source>
        <dbReference type="EMBL" id="MQW72345.1"/>
    </source>
</evidence>
<sequence length="164" mass="18472">MLLSAPYHILPPWRQAGRLWQGGRDPKHSIPALYIPLVAGPFVTAIALGSFGCHELAKLAFDAEFFAWLAIDSVVLHRFLNAPELSHQLRPTFCVQLAPSAVGSVAYRQAHLPTRSCTACWATPASFHGLRSMDFPSRIGRSRSEPRHSRVQRREQLVRLRIRR</sequence>
<proteinExistence type="predicted"/>
<protein>
    <submittedName>
        <fullName evidence="1">Uncharacterized protein</fullName>
    </submittedName>
</protein>
<gene>
    <name evidence="1" type="ORF">GHJ91_25290</name>
</gene>
<name>A0A6G1WRV7_9HYPH</name>
<dbReference type="EMBL" id="WISB01000149">
    <property type="protein sequence ID" value="MQW72345.1"/>
    <property type="molecule type" value="Genomic_DNA"/>
</dbReference>
<organism evidence="1">
    <name type="scientific">Sinorhizobium medicae</name>
    <dbReference type="NCBI Taxonomy" id="110321"/>
    <lineage>
        <taxon>Bacteria</taxon>
        <taxon>Pseudomonadati</taxon>
        <taxon>Pseudomonadota</taxon>
        <taxon>Alphaproteobacteria</taxon>
        <taxon>Hyphomicrobiales</taxon>
        <taxon>Rhizobiaceae</taxon>
        <taxon>Sinorhizobium/Ensifer group</taxon>
        <taxon>Sinorhizobium</taxon>
    </lineage>
</organism>
<dbReference type="AlphaFoldDB" id="A0A6G1WRV7"/>
<dbReference type="InterPro" id="IPR038665">
    <property type="entry name" value="Voltage-dep_anion_channel_sf"/>
</dbReference>
<accession>A0A6G1WRV7</accession>
<reference evidence="1" key="1">
    <citation type="journal article" date="2013" name="Genome Biol.">
        <title>Comparative genomics of the core and accessory genomes of 48 Sinorhizobium strains comprising five genospecies.</title>
        <authorList>
            <person name="Sugawara M."/>
            <person name="Epstein B."/>
            <person name="Badgley B.D."/>
            <person name="Unno T."/>
            <person name="Xu L."/>
            <person name="Reese J."/>
            <person name="Gyaneshwar P."/>
            <person name="Denny R."/>
            <person name="Mudge J."/>
            <person name="Bharti A.K."/>
            <person name="Farmer A.D."/>
            <person name="May G.D."/>
            <person name="Woodward J.E."/>
            <person name="Medigue C."/>
            <person name="Vallenet D."/>
            <person name="Lajus A."/>
            <person name="Rouy Z."/>
            <person name="Martinez-Vaz B."/>
            <person name="Tiffin P."/>
            <person name="Young N.D."/>
            <person name="Sadowsky M.J."/>
        </authorList>
    </citation>
    <scope>NUCLEOTIDE SEQUENCE</scope>
    <source>
        <strain evidence="1">M1</strain>
    </source>
</reference>